<name>A0A152A7V0_TIELA</name>
<feature type="compositionally biased region" description="Polar residues" evidence="2">
    <location>
        <begin position="77"/>
        <end position="113"/>
    </location>
</feature>
<dbReference type="STRING" id="361077.A0A152A7V0"/>
<feature type="coiled-coil region" evidence="1">
    <location>
        <begin position="326"/>
        <end position="353"/>
    </location>
</feature>
<evidence type="ECO:0000256" key="2">
    <source>
        <dbReference type="SAM" id="MobiDB-lite"/>
    </source>
</evidence>
<feature type="region of interest" description="Disordered" evidence="2">
    <location>
        <begin position="704"/>
        <end position="741"/>
    </location>
</feature>
<gene>
    <name evidence="3" type="ORF">DLAC_01105</name>
</gene>
<feature type="compositionally biased region" description="Low complexity" evidence="2">
    <location>
        <begin position="274"/>
        <end position="292"/>
    </location>
</feature>
<comment type="caution">
    <text evidence="3">The sequence shown here is derived from an EMBL/GenBank/DDBJ whole genome shotgun (WGS) entry which is preliminary data.</text>
</comment>
<dbReference type="Proteomes" id="UP000076078">
    <property type="component" value="Unassembled WGS sequence"/>
</dbReference>
<feature type="compositionally biased region" description="Low complexity" evidence="2">
    <location>
        <begin position="704"/>
        <end position="716"/>
    </location>
</feature>
<dbReference type="AlphaFoldDB" id="A0A152A7V0"/>
<feature type="compositionally biased region" description="Polar residues" evidence="2">
    <location>
        <begin position="264"/>
        <end position="273"/>
    </location>
</feature>
<feature type="region of interest" description="Disordered" evidence="2">
    <location>
        <begin position="256"/>
        <end position="296"/>
    </location>
</feature>
<feature type="region of interest" description="Disordered" evidence="2">
    <location>
        <begin position="1"/>
        <end position="228"/>
    </location>
</feature>
<feature type="compositionally biased region" description="Polar residues" evidence="2">
    <location>
        <begin position="717"/>
        <end position="728"/>
    </location>
</feature>
<feature type="coiled-coil region" evidence="1">
    <location>
        <begin position="411"/>
        <end position="487"/>
    </location>
</feature>
<dbReference type="InParanoid" id="A0A152A7V0"/>
<dbReference type="EMBL" id="LODT01000004">
    <property type="protein sequence ID" value="KYR02274.1"/>
    <property type="molecule type" value="Genomic_DNA"/>
</dbReference>
<evidence type="ECO:0000256" key="1">
    <source>
        <dbReference type="SAM" id="Coils"/>
    </source>
</evidence>
<sequence length="741" mass="85385">MSYQYNKRVQSNDNEDTGGYSGYNGGRNKPYVISPNGSGSAGDLTRDIPITPISKKPGSSYREYESPLKKQQQQQQSTPSKPNTNGSSTPIPKSSNKGPSYAFNPQSSISYQQEFEKDANKVINAMNNGVNPKQKQNNYNDTSYVDRSYVNKNPDRFEVDDEDKNEEEDDDQGINETQYTIEDDDYNYQPTTPIPTIRVVQPPNSKQSSAQNGKYGYQSTPAINGNNNILDESKSAYTTSLENQLKILTKSLQQEQAKNKELRNGTTSQLKSTQSHQQRQIHSPPPSQQIQSQDDELSSFYKKRISEMQEQIHREKEVTYEKDSQIIDLEKQNEQLSQTNAKLGKEILSLKKNLTLTQNRFDSEQQTFDEKWKEKDQEMQMEKQNSSNYIEHLLSQIQTLKNDLDLAGDAQSQLNENHQEMLEEKNRLEKMVVKSQDSEKELKDALNNLQRQVSSLTNTNVQKDLKIKQLSEQLNEMHQDMENQRSHSMGQERSINSEIQQFKVELDQVKKHNYDLSQTIKSKNLTVELQEKENNQLKEQINQDRNKHQQEKIQMQFKFDEISNKSKKTIGHYEETIKRIQQDNEQLKIDYNHNDAILKLRSEMKTLQEKNNLLLDSLKQKEQEHMSSITEYQKNYTNLQDLISTSEQQNLHRHNDLRKKLEYAVQDLHLAQNELQKCASPQVLSNVLAKSHINTIEFNIMSSKSTGGSFSSSTTTPQNPLSSSSLDHGTSMGRPQTARRN</sequence>
<feature type="compositionally biased region" description="Polar residues" evidence="2">
    <location>
        <begin position="202"/>
        <end position="228"/>
    </location>
</feature>
<reference evidence="3 4" key="1">
    <citation type="submission" date="2015-12" db="EMBL/GenBank/DDBJ databases">
        <title>Dictyostelia acquired genes for synthesis and detection of signals that induce cell-type specialization by lateral gene transfer from prokaryotes.</title>
        <authorList>
            <person name="Gloeckner G."/>
            <person name="Schaap P."/>
        </authorList>
    </citation>
    <scope>NUCLEOTIDE SEQUENCE [LARGE SCALE GENOMIC DNA]</scope>
    <source>
        <strain evidence="3 4">TK</strain>
    </source>
</reference>
<organism evidence="3 4">
    <name type="scientific">Tieghemostelium lacteum</name>
    <name type="common">Slime mold</name>
    <name type="synonym">Dictyostelium lacteum</name>
    <dbReference type="NCBI Taxonomy" id="361077"/>
    <lineage>
        <taxon>Eukaryota</taxon>
        <taxon>Amoebozoa</taxon>
        <taxon>Evosea</taxon>
        <taxon>Eumycetozoa</taxon>
        <taxon>Dictyostelia</taxon>
        <taxon>Dictyosteliales</taxon>
        <taxon>Raperosteliaceae</taxon>
        <taxon>Tieghemostelium</taxon>
    </lineage>
</organism>
<evidence type="ECO:0000313" key="4">
    <source>
        <dbReference type="Proteomes" id="UP000076078"/>
    </source>
</evidence>
<keyword evidence="1" id="KW-0175">Coiled coil</keyword>
<feature type="coiled-coil region" evidence="1">
    <location>
        <begin position="520"/>
        <end position="649"/>
    </location>
</feature>
<evidence type="ECO:0000313" key="3">
    <source>
        <dbReference type="EMBL" id="KYR02274.1"/>
    </source>
</evidence>
<feature type="compositionally biased region" description="Acidic residues" evidence="2">
    <location>
        <begin position="158"/>
        <end position="173"/>
    </location>
</feature>
<feature type="compositionally biased region" description="Polar residues" evidence="2">
    <location>
        <begin position="125"/>
        <end position="145"/>
    </location>
</feature>
<protein>
    <submittedName>
        <fullName evidence="3">Uncharacterized protein</fullName>
    </submittedName>
</protein>
<dbReference type="OMA" id="HINNESM"/>
<accession>A0A152A7V0</accession>
<proteinExistence type="predicted"/>
<feature type="compositionally biased region" description="Polar residues" evidence="2">
    <location>
        <begin position="1"/>
        <end position="12"/>
    </location>
</feature>
<keyword evidence="4" id="KW-1185">Reference proteome</keyword>